<feature type="transmembrane region" description="Helical" evidence="11">
    <location>
        <begin position="328"/>
        <end position="347"/>
    </location>
</feature>
<keyword evidence="2" id="KW-0813">Transport</keyword>
<keyword evidence="14" id="KW-1185">Reference proteome</keyword>
<keyword evidence="7 11" id="KW-0472">Membrane</keyword>
<feature type="transmembrane region" description="Helical" evidence="11">
    <location>
        <begin position="412"/>
        <end position="432"/>
    </location>
</feature>
<dbReference type="Gene3D" id="1.20.1740.10">
    <property type="entry name" value="Amino acid/polyamine transporter I"/>
    <property type="match status" value="1"/>
</dbReference>
<sequence length="499" mass="54804">MGEVQDPPPPPPPPRQPKLTLLPLIALIFYEVSGGPFGIEDSVSSGGGPLLPLLGFPSSPPSGASRSPNHGRALHFLPDNGGYVLWVSSAFSPFWGFQEGLWKWFSGVMDNALYPVLFLDYLKRSAPIFNRTVVRLPSLLSLTVALTYLNYRGLHVVGFSAVALAAFSLLPFGVIALLAIPRLKPKRWLGFDRRRVNWRGYFNSMFWNLNYWDKASTLAGEVEDPSRTFPKAIVGAVVVVVVSYVVPLLAGTGAVDGSSEEWSDGYFAQVGRVIGGEWVGWWVQAAAAMSNLGLFEAEMSGDAFQLLGMSDIGMLPSVFASRSKYGTPTISILCSATGVVFLSWMSFQEIIEFLNFLYAVGMLLEFAAFIRLRIKKPDLHRPYKVPFNTLGVTLICVPPAFLLILVMCLASARTFLVSGIVILIGFFLYPIIQLAKDRKWVRFSTPPMPSENSLVLPVAYPHQADVAEDASVSLLSEFLDDKKEPLDKEITLEGGVKLE</sequence>
<evidence type="ECO:0000256" key="5">
    <source>
        <dbReference type="ARBA" id="ARBA00022847"/>
    </source>
</evidence>
<evidence type="ECO:0000256" key="4">
    <source>
        <dbReference type="ARBA" id="ARBA00022692"/>
    </source>
</evidence>
<dbReference type="GO" id="GO:0015203">
    <property type="term" value="F:polyamine transmembrane transporter activity"/>
    <property type="evidence" value="ECO:0007669"/>
    <property type="project" value="UniProtKB-ARBA"/>
</dbReference>
<evidence type="ECO:0000256" key="8">
    <source>
        <dbReference type="ARBA" id="ARBA00024041"/>
    </source>
</evidence>
<dbReference type="InterPro" id="IPR002293">
    <property type="entry name" value="AA/rel_permease1"/>
</dbReference>
<evidence type="ECO:0000313" key="13">
    <source>
        <dbReference type="EMBL" id="KAK1293382.1"/>
    </source>
</evidence>
<evidence type="ECO:0000256" key="2">
    <source>
        <dbReference type="ARBA" id="ARBA00022448"/>
    </source>
</evidence>
<dbReference type="GO" id="GO:0015293">
    <property type="term" value="F:symporter activity"/>
    <property type="evidence" value="ECO:0007669"/>
    <property type="project" value="UniProtKB-KW"/>
</dbReference>
<keyword evidence="6 11" id="KW-1133">Transmembrane helix</keyword>
<dbReference type="PANTHER" id="PTHR45826:SF17">
    <property type="entry name" value="OS12G0580400 PROTEIN"/>
    <property type="match status" value="1"/>
</dbReference>
<feature type="transmembrane region" description="Helical" evidence="11">
    <location>
        <begin position="232"/>
        <end position="255"/>
    </location>
</feature>
<dbReference type="EMBL" id="JAUJYO010000017">
    <property type="protein sequence ID" value="KAK1293382.1"/>
    <property type="molecule type" value="Genomic_DNA"/>
</dbReference>
<dbReference type="FunFam" id="1.20.1740.10:FF:000041">
    <property type="entry name" value="Amino acid permease, putative"/>
    <property type="match status" value="1"/>
</dbReference>
<feature type="transmembrane region" description="Helical" evidence="11">
    <location>
        <begin position="385"/>
        <end position="406"/>
    </location>
</feature>
<evidence type="ECO:0000256" key="11">
    <source>
        <dbReference type="SAM" id="Phobius"/>
    </source>
</evidence>
<comment type="similarity">
    <text evidence="8">Belongs to the amino acid-polyamine-organocation (APC) superfamily. Polyamine:cation symporter (PHS) (TC 2.A.3.12) family.</text>
</comment>
<feature type="transmembrane region" description="Helical" evidence="11">
    <location>
        <begin position="157"/>
        <end position="180"/>
    </location>
</feature>
<evidence type="ECO:0000256" key="3">
    <source>
        <dbReference type="ARBA" id="ARBA00022475"/>
    </source>
</evidence>
<accession>A0AAV9CWR6</accession>
<keyword evidence="12" id="KW-0732">Signal</keyword>
<dbReference type="Pfam" id="PF13520">
    <property type="entry name" value="AA_permease_2"/>
    <property type="match status" value="1"/>
</dbReference>
<reference evidence="13" key="2">
    <citation type="submission" date="2023-06" db="EMBL/GenBank/DDBJ databases">
        <authorList>
            <person name="Ma L."/>
            <person name="Liu K.-W."/>
            <person name="Li Z."/>
            <person name="Hsiao Y.-Y."/>
            <person name="Qi Y."/>
            <person name="Fu T."/>
            <person name="Tang G."/>
            <person name="Zhang D."/>
            <person name="Sun W.-H."/>
            <person name="Liu D.-K."/>
            <person name="Li Y."/>
            <person name="Chen G.-Z."/>
            <person name="Liu X.-D."/>
            <person name="Liao X.-Y."/>
            <person name="Jiang Y.-T."/>
            <person name="Yu X."/>
            <person name="Hao Y."/>
            <person name="Huang J."/>
            <person name="Zhao X.-W."/>
            <person name="Ke S."/>
            <person name="Chen Y.-Y."/>
            <person name="Wu W.-L."/>
            <person name="Hsu J.-L."/>
            <person name="Lin Y.-F."/>
            <person name="Huang M.-D."/>
            <person name="Li C.-Y."/>
            <person name="Huang L."/>
            <person name="Wang Z.-W."/>
            <person name="Zhao X."/>
            <person name="Zhong W.-Y."/>
            <person name="Peng D.-H."/>
            <person name="Ahmad S."/>
            <person name="Lan S."/>
            <person name="Zhang J.-S."/>
            <person name="Tsai W.-C."/>
            <person name="Van De Peer Y."/>
            <person name="Liu Z.-J."/>
        </authorList>
    </citation>
    <scope>NUCLEOTIDE SEQUENCE</scope>
    <source>
        <strain evidence="13">CP</strain>
        <tissue evidence="13">Leaves</tissue>
    </source>
</reference>
<feature type="chain" id="PRO_5043541294" description="Polyamine transporter PUT1" evidence="12">
    <location>
        <begin position="35"/>
        <end position="499"/>
    </location>
</feature>
<evidence type="ECO:0000256" key="12">
    <source>
        <dbReference type="SAM" id="SignalP"/>
    </source>
</evidence>
<organism evidence="13 14">
    <name type="scientific">Acorus calamus</name>
    <name type="common">Sweet flag</name>
    <dbReference type="NCBI Taxonomy" id="4465"/>
    <lineage>
        <taxon>Eukaryota</taxon>
        <taxon>Viridiplantae</taxon>
        <taxon>Streptophyta</taxon>
        <taxon>Embryophyta</taxon>
        <taxon>Tracheophyta</taxon>
        <taxon>Spermatophyta</taxon>
        <taxon>Magnoliopsida</taxon>
        <taxon>Liliopsida</taxon>
        <taxon>Acoraceae</taxon>
        <taxon>Acorus</taxon>
    </lineage>
</organism>
<dbReference type="InterPro" id="IPR044566">
    <property type="entry name" value="RMV1-like"/>
</dbReference>
<protein>
    <recommendedName>
        <fullName evidence="9">Polyamine transporter PUT1</fullName>
    </recommendedName>
    <alternativeName>
        <fullName evidence="10">Polyamine uptake transporter 1</fullName>
    </alternativeName>
</protein>
<evidence type="ECO:0000256" key="7">
    <source>
        <dbReference type="ARBA" id="ARBA00023136"/>
    </source>
</evidence>
<dbReference type="GO" id="GO:0005886">
    <property type="term" value="C:plasma membrane"/>
    <property type="evidence" value="ECO:0007669"/>
    <property type="project" value="UniProtKB-SubCell"/>
</dbReference>
<comment type="caution">
    <text evidence="13">The sequence shown here is derived from an EMBL/GenBank/DDBJ whole genome shotgun (WGS) entry which is preliminary data.</text>
</comment>
<name>A0AAV9CWR6_ACOCL</name>
<gene>
    <name evidence="13" type="ORF">QJS10_CPB17g02324</name>
</gene>
<evidence type="ECO:0000256" key="1">
    <source>
        <dbReference type="ARBA" id="ARBA00004651"/>
    </source>
</evidence>
<dbReference type="PANTHER" id="PTHR45826">
    <property type="entry name" value="POLYAMINE TRANSPORTER PUT1"/>
    <property type="match status" value="1"/>
</dbReference>
<proteinExistence type="inferred from homology"/>
<evidence type="ECO:0000256" key="6">
    <source>
        <dbReference type="ARBA" id="ARBA00022989"/>
    </source>
</evidence>
<keyword evidence="3" id="KW-1003">Cell membrane</keyword>
<reference evidence="13" key="1">
    <citation type="journal article" date="2023" name="Nat. Commun.">
        <title>Diploid and tetraploid genomes of Acorus and the evolution of monocots.</title>
        <authorList>
            <person name="Ma L."/>
            <person name="Liu K.W."/>
            <person name="Li Z."/>
            <person name="Hsiao Y.Y."/>
            <person name="Qi Y."/>
            <person name="Fu T."/>
            <person name="Tang G.D."/>
            <person name="Zhang D."/>
            <person name="Sun W.H."/>
            <person name="Liu D.K."/>
            <person name="Li Y."/>
            <person name="Chen G.Z."/>
            <person name="Liu X.D."/>
            <person name="Liao X.Y."/>
            <person name="Jiang Y.T."/>
            <person name="Yu X."/>
            <person name="Hao Y."/>
            <person name="Huang J."/>
            <person name="Zhao X.W."/>
            <person name="Ke S."/>
            <person name="Chen Y.Y."/>
            <person name="Wu W.L."/>
            <person name="Hsu J.L."/>
            <person name="Lin Y.F."/>
            <person name="Huang M.D."/>
            <person name="Li C.Y."/>
            <person name="Huang L."/>
            <person name="Wang Z.W."/>
            <person name="Zhao X."/>
            <person name="Zhong W.Y."/>
            <person name="Peng D.H."/>
            <person name="Ahmad S."/>
            <person name="Lan S."/>
            <person name="Zhang J.S."/>
            <person name="Tsai W.C."/>
            <person name="Van de Peer Y."/>
            <person name="Liu Z.J."/>
        </authorList>
    </citation>
    <scope>NUCLEOTIDE SEQUENCE</scope>
    <source>
        <strain evidence="13">CP</strain>
    </source>
</reference>
<dbReference type="Proteomes" id="UP001180020">
    <property type="component" value="Unassembled WGS sequence"/>
</dbReference>
<feature type="transmembrane region" description="Helical" evidence="11">
    <location>
        <begin position="353"/>
        <end position="373"/>
    </location>
</feature>
<keyword evidence="4 11" id="KW-0812">Transmembrane</keyword>
<keyword evidence="5" id="KW-0769">Symport</keyword>
<comment type="subcellular location">
    <subcellularLocation>
        <location evidence="1">Cell membrane</location>
        <topology evidence="1">Multi-pass membrane protein</topology>
    </subcellularLocation>
</comment>
<evidence type="ECO:0000313" key="14">
    <source>
        <dbReference type="Proteomes" id="UP001180020"/>
    </source>
</evidence>
<evidence type="ECO:0000256" key="9">
    <source>
        <dbReference type="ARBA" id="ARBA00074311"/>
    </source>
</evidence>
<dbReference type="AlphaFoldDB" id="A0AAV9CWR6"/>
<evidence type="ECO:0000256" key="10">
    <source>
        <dbReference type="ARBA" id="ARBA00080801"/>
    </source>
</evidence>
<feature type="signal peptide" evidence="12">
    <location>
        <begin position="1"/>
        <end position="34"/>
    </location>
</feature>